<organism evidence="1 2">
    <name type="scientific">Flavobacterium granuli</name>
    <dbReference type="NCBI Taxonomy" id="280093"/>
    <lineage>
        <taxon>Bacteria</taxon>
        <taxon>Pseudomonadati</taxon>
        <taxon>Bacteroidota</taxon>
        <taxon>Flavobacteriia</taxon>
        <taxon>Flavobacteriales</taxon>
        <taxon>Flavobacteriaceae</taxon>
        <taxon>Flavobacterium</taxon>
    </lineage>
</organism>
<sequence length="185" mass="20521">MKQKIAIIVMGLALFFLLGNAKPIPLFDTDPNIIIINKLELEILGNSTVGKYNCASSLSFRDTIFLSSNTKNGLKSEIPMGNFECGNRIMNKDLKTTVKATKFPKSTVTITNIKSSGTNYKCNLNFRITDKTLSYQNLALKNTKESLEGTVAVKFSDIALEPPTKMGGIIKVKDEFVIHFNLHKL</sequence>
<dbReference type="InterPro" id="IPR036761">
    <property type="entry name" value="TTHA0802/YceI-like_sf"/>
</dbReference>
<evidence type="ECO:0000313" key="1">
    <source>
        <dbReference type="EMBL" id="MDR6844045.1"/>
    </source>
</evidence>
<gene>
    <name evidence="1" type="ORF">J2W95_000725</name>
</gene>
<protein>
    <recommendedName>
        <fullName evidence="3">YceI-like domain-containing protein</fullName>
    </recommendedName>
</protein>
<reference evidence="1 2" key="1">
    <citation type="submission" date="2023-07" db="EMBL/GenBank/DDBJ databases">
        <title>Sorghum-associated microbial communities from plants grown in Nebraska, USA.</title>
        <authorList>
            <person name="Schachtman D."/>
        </authorList>
    </citation>
    <scope>NUCLEOTIDE SEQUENCE [LARGE SCALE GENOMIC DNA]</scope>
    <source>
        <strain evidence="1 2">BE124</strain>
    </source>
</reference>
<evidence type="ECO:0008006" key="3">
    <source>
        <dbReference type="Google" id="ProtNLM"/>
    </source>
</evidence>
<dbReference type="Gene3D" id="2.40.128.110">
    <property type="entry name" value="Lipid/polyisoprenoid-binding, YceI-like"/>
    <property type="match status" value="1"/>
</dbReference>
<dbReference type="Proteomes" id="UP001261871">
    <property type="component" value="Unassembled WGS sequence"/>
</dbReference>
<dbReference type="RefSeq" id="WP_310004033.1">
    <property type="nucleotide sequence ID" value="NZ_JAVDTX010000001.1"/>
</dbReference>
<name>A0ABU1RZ43_9FLAO</name>
<comment type="caution">
    <text evidence="1">The sequence shown here is derived from an EMBL/GenBank/DDBJ whole genome shotgun (WGS) entry which is preliminary data.</text>
</comment>
<proteinExistence type="predicted"/>
<dbReference type="EMBL" id="JAVDTX010000001">
    <property type="protein sequence ID" value="MDR6844045.1"/>
    <property type="molecule type" value="Genomic_DNA"/>
</dbReference>
<dbReference type="SUPFAM" id="SSF101874">
    <property type="entry name" value="YceI-like"/>
    <property type="match status" value="1"/>
</dbReference>
<keyword evidence="2" id="KW-1185">Reference proteome</keyword>
<evidence type="ECO:0000313" key="2">
    <source>
        <dbReference type="Proteomes" id="UP001261871"/>
    </source>
</evidence>
<accession>A0ABU1RZ43</accession>